<evidence type="ECO:0000256" key="3">
    <source>
        <dbReference type="SAM" id="Phobius"/>
    </source>
</evidence>
<dbReference type="Gene3D" id="1.25.40.10">
    <property type="entry name" value="Tetratricopeptide repeat domain"/>
    <property type="match status" value="1"/>
</dbReference>
<proteinExistence type="predicted"/>
<keyword evidence="3" id="KW-0812">Transmembrane</keyword>
<dbReference type="RefSeq" id="WP_002693668.1">
    <property type="nucleotide sequence ID" value="NZ_AAWS01000002.1"/>
</dbReference>
<keyword evidence="3" id="KW-0472">Membrane</keyword>
<feature type="compositionally biased region" description="Low complexity" evidence="2">
    <location>
        <begin position="142"/>
        <end position="151"/>
    </location>
</feature>
<evidence type="ECO:0000256" key="1">
    <source>
        <dbReference type="PROSITE-ProRule" id="PRU00339"/>
    </source>
</evidence>
<organism evidence="4 5">
    <name type="scientific">Microscilla marina ATCC 23134</name>
    <dbReference type="NCBI Taxonomy" id="313606"/>
    <lineage>
        <taxon>Bacteria</taxon>
        <taxon>Pseudomonadati</taxon>
        <taxon>Bacteroidota</taxon>
        <taxon>Cytophagia</taxon>
        <taxon>Cytophagales</taxon>
        <taxon>Microscillaceae</taxon>
        <taxon>Microscilla</taxon>
    </lineage>
</organism>
<dbReference type="Proteomes" id="UP000004095">
    <property type="component" value="Unassembled WGS sequence"/>
</dbReference>
<protein>
    <submittedName>
        <fullName evidence="4">Tetratricopeptide repeat domain protein</fullName>
    </submittedName>
</protein>
<keyword evidence="1" id="KW-0802">TPR repeat</keyword>
<dbReference type="EMBL" id="AAWS01000002">
    <property type="protein sequence ID" value="EAY31780.1"/>
    <property type="molecule type" value="Genomic_DNA"/>
</dbReference>
<name>A1ZDP1_MICM2</name>
<dbReference type="OrthoDB" id="426431at2"/>
<gene>
    <name evidence="4" type="ORF">M23134_05286</name>
</gene>
<dbReference type="InterPro" id="IPR019734">
    <property type="entry name" value="TPR_rpt"/>
</dbReference>
<dbReference type="SMART" id="SM00028">
    <property type="entry name" value="TPR"/>
    <property type="match status" value="2"/>
</dbReference>
<feature type="repeat" description="TPR" evidence="1">
    <location>
        <begin position="50"/>
        <end position="83"/>
    </location>
</feature>
<accession>A1ZDP1</accession>
<keyword evidence="5" id="KW-1185">Reference proteome</keyword>
<evidence type="ECO:0000313" key="4">
    <source>
        <dbReference type="EMBL" id="EAY31780.1"/>
    </source>
</evidence>
<keyword evidence="3" id="KW-1133">Transmembrane helix</keyword>
<reference evidence="4 5" key="1">
    <citation type="submission" date="2007-01" db="EMBL/GenBank/DDBJ databases">
        <authorList>
            <person name="Haygood M."/>
            <person name="Podell S."/>
            <person name="Anderson C."/>
            <person name="Hopkinson B."/>
            <person name="Roe K."/>
            <person name="Barbeau K."/>
            <person name="Gaasterland T."/>
            <person name="Ferriera S."/>
            <person name="Johnson J."/>
            <person name="Kravitz S."/>
            <person name="Beeson K."/>
            <person name="Sutton G."/>
            <person name="Rogers Y.-H."/>
            <person name="Friedman R."/>
            <person name="Frazier M."/>
            <person name="Venter J.C."/>
        </authorList>
    </citation>
    <scope>NUCLEOTIDE SEQUENCE [LARGE SCALE GENOMIC DNA]</scope>
    <source>
        <strain evidence="4 5">ATCC 23134</strain>
    </source>
</reference>
<dbReference type="AlphaFoldDB" id="A1ZDP1"/>
<dbReference type="PROSITE" id="PS50005">
    <property type="entry name" value="TPR"/>
    <property type="match status" value="1"/>
</dbReference>
<evidence type="ECO:0000256" key="2">
    <source>
        <dbReference type="SAM" id="MobiDB-lite"/>
    </source>
</evidence>
<evidence type="ECO:0000313" key="5">
    <source>
        <dbReference type="Proteomes" id="UP000004095"/>
    </source>
</evidence>
<sequence>MAYSEEDLQKYLRKAQEVLNSKKENQLSETDLNEIVQDLGLNIEEIAQAREDYLTRGTTHLNFGNYAEAIGEFEQLLLLSPNHPKGLYGLAKAYLEKWKNHGKKADKEKALQYANQCIEVAPDYKAAYKVISTLKHKPTKKNSVSQQNNSRNSHHKKTTSLRTYLTPITVFIVMTIGVFVGMKNVFYPPAKIQQYRVGATKDGLVIWQITSEKHRKKPYYRDIKLTIADATTKKILREVAIPPRKGVRGNQLWRNCRQLGDSFYYINGIKGIFVARHLRTGKITNSKEMLAKSFKELNGGISKVRLDRSGWLEVTTKQGLRYWLNLESKKVLNQPQYYELRRARFNRIKRWWQVPRQSNNKERKVVLLEVQEKMQGYRQKRMNSIWPAHLQKKLNSGRVKVMTPLDKASYFLMPKLVYGNDDLAVIRYKTEVGTNGKYRLSCVDKAGSVLWDKGPEEVNNPLVLHLMNSHKPNVYFAQYKNTLGMSSIHIRVKEKRRSRYVEVAVGLDLTTGRLVWAHSPTLYKTKFEKQKSK</sequence>
<comment type="caution">
    <text evidence="4">The sequence shown here is derived from an EMBL/GenBank/DDBJ whole genome shotgun (WGS) entry which is preliminary data.</text>
</comment>
<dbReference type="InterPro" id="IPR011990">
    <property type="entry name" value="TPR-like_helical_dom_sf"/>
</dbReference>
<feature type="transmembrane region" description="Helical" evidence="3">
    <location>
        <begin position="161"/>
        <end position="182"/>
    </location>
</feature>
<dbReference type="SUPFAM" id="SSF48452">
    <property type="entry name" value="TPR-like"/>
    <property type="match status" value="1"/>
</dbReference>
<feature type="region of interest" description="Disordered" evidence="2">
    <location>
        <begin position="138"/>
        <end position="158"/>
    </location>
</feature>